<name>A0A4Z2DPA7_SCHJA</name>
<organism evidence="1 2">
    <name type="scientific">Schistosoma japonicum</name>
    <name type="common">Blood fluke</name>
    <dbReference type="NCBI Taxonomy" id="6182"/>
    <lineage>
        <taxon>Eukaryota</taxon>
        <taxon>Metazoa</taxon>
        <taxon>Spiralia</taxon>
        <taxon>Lophotrochozoa</taxon>
        <taxon>Platyhelminthes</taxon>
        <taxon>Trematoda</taxon>
        <taxon>Digenea</taxon>
        <taxon>Strigeidida</taxon>
        <taxon>Schistosomatoidea</taxon>
        <taxon>Schistosomatidae</taxon>
        <taxon>Schistosoma</taxon>
    </lineage>
</organism>
<accession>A0A4Z2DPA7</accession>
<keyword evidence="2" id="KW-1185">Reference proteome</keyword>
<dbReference type="Proteomes" id="UP000311919">
    <property type="component" value="Unassembled WGS sequence"/>
</dbReference>
<evidence type="ECO:0000313" key="1">
    <source>
        <dbReference type="EMBL" id="TNN18237.1"/>
    </source>
</evidence>
<sequence length="107" mass="12796">MNLIFFCNTNRIIIYLAQFATDNLFLEYYLSIIFNRWSIYTFHEDLSALQGCQEKGKTTTRKNKSYERKILSSSQHAIPRNPFATVVMSTPKRQYKLLLMWKYMLTH</sequence>
<dbReference type="AlphaFoldDB" id="A0A4Z2DPA7"/>
<comment type="caution">
    <text evidence="1">The sequence shown here is derived from an EMBL/GenBank/DDBJ whole genome shotgun (WGS) entry which is preliminary data.</text>
</comment>
<reference evidence="1 2" key="1">
    <citation type="submission" date="2019-03" db="EMBL/GenBank/DDBJ databases">
        <title>An improved genome assembly of the fluke Schistosoma japonicum.</title>
        <authorList>
            <person name="Hu W."/>
            <person name="Luo F."/>
            <person name="Yin M."/>
            <person name="Mo X."/>
            <person name="Sun C."/>
            <person name="Wu Q."/>
            <person name="Zhu B."/>
            <person name="Xiang M."/>
            <person name="Wang J."/>
            <person name="Wang Y."/>
            <person name="Zhang T."/>
            <person name="Xu B."/>
            <person name="Zheng H."/>
            <person name="Feng Z."/>
        </authorList>
    </citation>
    <scope>NUCLEOTIDE SEQUENCE [LARGE SCALE GENOMIC DNA]</scope>
    <source>
        <strain evidence="1">HuSjv2</strain>
        <tissue evidence="1">Worms</tissue>
    </source>
</reference>
<gene>
    <name evidence="1" type="ORF">EWB00_010371</name>
</gene>
<dbReference type="EMBL" id="SKCS01000079">
    <property type="protein sequence ID" value="TNN18237.1"/>
    <property type="molecule type" value="Genomic_DNA"/>
</dbReference>
<protein>
    <submittedName>
        <fullName evidence="1">Uncharacterized protein</fullName>
    </submittedName>
</protein>
<evidence type="ECO:0000313" key="2">
    <source>
        <dbReference type="Proteomes" id="UP000311919"/>
    </source>
</evidence>
<proteinExistence type="predicted"/>